<dbReference type="Gene3D" id="1.20.1250.20">
    <property type="entry name" value="MFS general substrate transporter like domains"/>
    <property type="match status" value="1"/>
</dbReference>
<sequence>MTEKEKMDALSEKVVPQRPFGTAAERARRNAKLSNPLAGFSHTELRRQGRTFAELHEMGDESDIRAFELGAVLAQSPERYTNVAGLTNQEKGVLRREFTHRWSQPWKMYAVITLCSLSAAVQGMDQTVVNGAQIFYKYQFGIGDESSRNAWLLGLINSAPYLCCAFISCWLTVPFNYWLGRRGTIFITCCFSAIACLWQGFVSTWWAMFVARFMLGFGIGPKSATVPIYAAETAPPSIRGALVMQWHVWTAFRIMVGYASDLIFYNVDSTIIVGLNWRCMMASAMFPALVVCCFVFACPESPHWYMRQKQYYHAYRSICTLRHHKIQAARDLYYMHTLLEAEDKMNLGNNKMLELIKVPRNRRATLASQIVMFMQQFCGVNVISYYSSEIFLEVSPIYLSYFLSRILNESSGQILPTGCISRLVGLGPNQLALIDTGSLHNRHIKVGRRNLLLLTFPLMSMALLFTGFSFWIPESSHNARLACIAVGTYIFGIFYSPGEGPVPFTYTAEVYPLYVRSYGMALGTATMWFCNFLLGVTWPSLRAAFTIQGAFAWHAAWCLVGWWLILLFMPETKGKTLEELDQVFSVPTRFHARYGIRQIGYFFKRYFLRRGVRPEVLYEREELAKAHDVGFNA</sequence>
<comment type="subcellular location">
    <subcellularLocation>
        <location evidence="1">Membrane</location>
        <topology evidence="1">Multi-pass membrane protein</topology>
    </subcellularLocation>
</comment>
<gene>
    <name evidence="9" type="ORF">PENVUL_c009G05901</name>
</gene>
<comment type="caution">
    <text evidence="9">The sequence shown here is derived from an EMBL/GenBank/DDBJ whole genome shotgun (WGS) entry which is preliminary data.</text>
</comment>
<dbReference type="GO" id="GO:0015798">
    <property type="term" value="P:myo-inositol transport"/>
    <property type="evidence" value="ECO:0007669"/>
    <property type="project" value="UniProtKB-ARBA"/>
</dbReference>
<evidence type="ECO:0000256" key="6">
    <source>
        <dbReference type="ARBA" id="ARBA00023136"/>
    </source>
</evidence>
<evidence type="ECO:0000256" key="4">
    <source>
        <dbReference type="ARBA" id="ARBA00022692"/>
    </source>
</evidence>
<proteinExistence type="inferred from homology"/>
<dbReference type="EMBL" id="MDYP01000009">
    <property type="protein sequence ID" value="OQE08550.1"/>
    <property type="molecule type" value="Genomic_DNA"/>
</dbReference>
<dbReference type="Proteomes" id="UP000191518">
    <property type="component" value="Unassembled WGS sequence"/>
</dbReference>
<reference evidence="10" key="1">
    <citation type="journal article" date="2017" name="Nat. Microbiol.">
        <title>Global analysis of biosynthetic gene clusters reveals vast potential of secondary metabolite production in Penicillium species.</title>
        <authorList>
            <person name="Nielsen J.C."/>
            <person name="Grijseels S."/>
            <person name="Prigent S."/>
            <person name="Ji B."/>
            <person name="Dainat J."/>
            <person name="Nielsen K.F."/>
            <person name="Frisvad J.C."/>
            <person name="Workman M."/>
            <person name="Nielsen J."/>
        </authorList>
    </citation>
    <scope>NUCLEOTIDE SEQUENCE [LARGE SCALE GENOMIC DNA]</scope>
    <source>
        <strain evidence="10">IBT 29486</strain>
    </source>
</reference>
<keyword evidence="10" id="KW-1185">Reference proteome</keyword>
<dbReference type="AlphaFoldDB" id="A0A1V6S492"/>
<dbReference type="Pfam" id="PF00083">
    <property type="entry name" value="Sugar_tr"/>
    <property type="match status" value="2"/>
</dbReference>
<dbReference type="PANTHER" id="PTHR48020">
    <property type="entry name" value="PROTON MYO-INOSITOL COTRANSPORTER"/>
    <property type="match status" value="1"/>
</dbReference>
<dbReference type="PRINTS" id="PR00171">
    <property type="entry name" value="SUGRTRNSPORT"/>
</dbReference>
<name>A0A1V6S492_9EURO</name>
<feature type="domain" description="Major facilitator superfamily (MFS) profile" evidence="8">
    <location>
        <begin position="111"/>
        <end position="573"/>
    </location>
</feature>
<comment type="similarity">
    <text evidence="2">Belongs to the major facilitator superfamily. Sugar transporter (TC 2.A.1.1) family.</text>
</comment>
<dbReference type="STRING" id="29845.A0A1V6S492"/>
<dbReference type="PANTHER" id="PTHR48020:SF25">
    <property type="entry name" value="SUGAR TRANSPORTER, PUTATIVE (AFU_ORTHOLOGUE AFUA_7G05830)-RELATED"/>
    <property type="match status" value="1"/>
</dbReference>
<dbReference type="InterPro" id="IPR020846">
    <property type="entry name" value="MFS_dom"/>
</dbReference>
<feature type="transmembrane region" description="Helical" evidence="7">
    <location>
        <begin position="478"/>
        <end position="497"/>
    </location>
</feature>
<evidence type="ECO:0000256" key="5">
    <source>
        <dbReference type="ARBA" id="ARBA00022989"/>
    </source>
</evidence>
<keyword evidence="6 7" id="KW-0472">Membrane</keyword>
<dbReference type="GO" id="GO:0022857">
    <property type="term" value="F:transmembrane transporter activity"/>
    <property type="evidence" value="ECO:0007669"/>
    <property type="project" value="InterPro"/>
</dbReference>
<evidence type="ECO:0000256" key="7">
    <source>
        <dbReference type="SAM" id="Phobius"/>
    </source>
</evidence>
<dbReference type="GO" id="GO:0016020">
    <property type="term" value="C:membrane"/>
    <property type="evidence" value="ECO:0007669"/>
    <property type="project" value="UniProtKB-SubCell"/>
</dbReference>
<keyword evidence="5 7" id="KW-1133">Transmembrane helix</keyword>
<evidence type="ECO:0000256" key="1">
    <source>
        <dbReference type="ARBA" id="ARBA00004141"/>
    </source>
</evidence>
<dbReference type="InterPro" id="IPR050814">
    <property type="entry name" value="Myo-inositol_Transporter"/>
</dbReference>
<evidence type="ECO:0000313" key="10">
    <source>
        <dbReference type="Proteomes" id="UP000191518"/>
    </source>
</evidence>
<evidence type="ECO:0000256" key="2">
    <source>
        <dbReference type="ARBA" id="ARBA00010992"/>
    </source>
</evidence>
<feature type="transmembrane region" description="Helical" evidence="7">
    <location>
        <begin position="550"/>
        <end position="569"/>
    </location>
</feature>
<feature type="transmembrane region" description="Helical" evidence="7">
    <location>
        <begin position="275"/>
        <end position="298"/>
    </location>
</feature>
<dbReference type="InterPro" id="IPR003663">
    <property type="entry name" value="Sugar/inositol_transpt"/>
</dbReference>
<dbReference type="InterPro" id="IPR036259">
    <property type="entry name" value="MFS_trans_sf"/>
</dbReference>
<dbReference type="InterPro" id="IPR005828">
    <property type="entry name" value="MFS_sugar_transport-like"/>
</dbReference>
<evidence type="ECO:0000259" key="8">
    <source>
        <dbReference type="PROSITE" id="PS50850"/>
    </source>
</evidence>
<feature type="transmembrane region" description="Helical" evidence="7">
    <location>
        <begin position="185"/>
        <end position="208"/>
    </location>
</feature>
<keyword evidence="4 7" id="KW-0812">Transmembrane</keyword>
<evidence type="ECO:0000256" key="3">
    <source>
        <dbReference type="ARBA" id="ARBA00022448"/>
    </source>
</evidence>
<accession>A0A1V6S492</accession>
<feature type="transmembrane region" description="Helical" evidence="7">
    <location>
        <begin position="518"/>
        <end position="538"/>
    </location>
</feature>
<evidence type="ECO:0000313" key="9">
    <source>
        <dbReference type="EMBL" id="OQE08550.1"/>
    </source>
</evidence>
<dbReference type="GO" id="GO:0015791">
    <property type="term" value="P:polyol transmembrane transport"/>
    <property type="evidence" value="ECO:0007669"/>
    <property type="project" value="UniProtKB-ARBA"/>
</dbReference>
<organism evidence="9 10">
    <name type="scientific">Penicillium vulpinum</name>
    <dbReference type="NCBI Taxonomy" id="29845"/>
    <lineage>
        <taxon>Eukaryota</taxon>
        <taxon>Fungi</taxon>
        <taxon>Dikarya</taxon>
        <taxon>Ascomycota</taxon>
        <taxon>Pezizomycotina</taxon>
        <taxon>Eurotiomycetes</taxon>
        <taxon>Eurotiomycetidae</taxon>
        <taxon>Eurotiales</taxon>
        <taxon>Aspergillaceae</taxon>
        <taxon>Penicillium</taxon>
    </lineage>
</organism>
<dbReference type="PROSITE" id="PS50850">
    <property type="entry name" value="MFS"/>
    <property type="match status" value="1"/>
</dbReference>
<dbReference type="SUPFAM" id="SSF103473">
    <property type="entry name" value="MFS general substrate transporter"/>
    <property type="match status" value="1"/>
</dbReference>
<feature type="transmembrane region" description="Helical" evidence="7">
    <location>
        <begin position="451"/>
        <end position="472"/>
    </location>
</feature>
<feature type="transmembrane region" description="Helical" evidence="7">
    <location>
        <begin position="150"/>
        <end position="173"/>
    </location>
</feature>
<keyword evidence="3" id="KW-0813">Transport</keyword>
<protein>
    <recommendedName>
        <fullName evidence="8">Major facilitator superfamily (MFS) profile domain-containing protein</fullName>
    </recommendedName>
</protein>